<evidence type="ECO:0000259" key="1">
    <source>
        <dbReference type="PROSITE" id="PS51820"/>
    </source>
</evidence>
<accession>A0A383CAQ6</accession>
<name>A0A383CAQ6_9ZZZZ</name>
<gene>
    <name evidence="2" type="ORF">METZ01_LOCUS482095</name>
</gene>
<proteinExistence type="predicted"/>
<protein>
    <recommendedName>
        <fullName evidence="1">PA14 domain-containing protein</fullName>
    </recommendedName>
</protein>
<reference evidence="2" key="1">
    <citation type="submission" date="2018-05" db="EMBL/GenBank/DDBJ databases">
        <authorList>
            <person name="Lanie J.A."/>
            <person name="Ng W.-L."/>
            <person name="Kazmierczak K.M."/>
            <person name="Andrzejewski T.M."/>
            <person name="Davidsen T.M."/>
            <person name="Wayne K.J."/>
            <person name="Tettelin H."/>
            <person name="Glass J.I."/>
            <person name="Rusch D."/>
            <person name="Podicherti R."/>
            <person name="Tsui H.-C.T."/>
            <person name="Winkler M.E."/>
        </authorList>
    </citation>
    <scope>NUCLEOTIDE SEQUENCE</scope>
</reference>
<dbReference type="AlphaFoldDB" id="A0A383CAQ6"/>
<evidence type="ECO:0000313" key="2">
    <source>
        <dbReference type="EMBL" id="SVE29241.1"/>
    </source>
</evidence>
<organism evidence="2">
    <name type="scientific">marine metagenome</name>
    <dbReference type="NCBI Taxonomy" id="408172"/>
    <lineage>
        <taxon>unclassified sequences</taxon>
        <taxon>metagenomes</taxon>
        <taxon>ecological metagenomes</taxon>
    </lineage>
</organism>
<feature type="non-terminal residue" evidence="2">
    <location>
        <position position="1"/>
    </location>
</feature>
<sequence length="241" mass="25908">GSLNAAHPYKDDAPDFSDPSTGVDVTLYWGTIDGGTDVSLWEHEVNFGNYYAEAPTNGFYGYGFPRDVNGLPGPNDSYMNDIETLIALPHAGSSVVTGEPNNPAANGFFFNGDGDFKNAGIGIAQNDNYMSLFIADFNAPESGNYKFKMDQKDDRTTIWLDLDQNGVFSSSGAAGNEKMGGNNNWTSGDKALVGGETYKIALAHAEWGGGSKFRAWYQTPSVGMTVITPLKPSQNGHFTVK</sequence>
<dbReference type="EMBL" id="UINC01207237">
    <property type="protein sequence ID" value="SVE29241.1"/>
    <property type="molecule type" value="Genomic_DNA"/>
</dbReference>
<dbReference type="InterPro" id="IPR037524">
    <property type="entry name" value="PA14/GLEYA"/>
</dbReference>
<dbReference type="PROSITE" id="PS51820">
    <property type="entry name" value="PA14"/>
    <property type="match status" value="1"/>
</dbReference>
<feature type="non-terminal residue" evidence="2">
    <location>
        <position position="241"/>
    </location>
</feature>
<feature type="domain" description="PA14" evidence="1">
    <location>
        <begin position="69"/>
        <end position="231"/>
    </location>
</feature>